<proteinExistence type="inferred from homology"/>
<evidence type="ECO:0000256" key="2">
    <source>
        <dbReference type="SAM" id="SignalP"/>
    </source>
</evidence>
<accession>A0A4D7QJA0</accession>
<sequence length="324" mass="34060">MNRWVAAAVLALGLWPASAPAQTYPDKPITLMVPFAAGGSTDVFARLVGQSMSQALGQQIVVENAAGAGGTVAAARVARAPADGYTLLIHHLALATGATLYPNLSYDTLTAFEPIGLVNSGPYVLVARTSLAPRNAAELLAHIRENREKVTMGHSGVGAGSHLCIMLLQAMLGVKVNEIPYRGSGPAMNDLVGGQIDMMCDQTTNSIPQIRGGRIRAHAVTIPQRVSQLPEVPTLQEAGLAGFDVTVWHGLYAPKGTPQPIIERLSAALEAALNDPTILARFEELGAMAYPAGERGPAATRAQLEREVAKWRQVIRAAGVSVAN</sequence>
<dbReference type="OrthoDB" id="8443386at2"/>
<dbReference type="PIRSF" id="PIRSF017082">
    <property type="entry name" value="YflP"/>
    <property type="match status" value="1"/>
</dbReference>
<dbReference type="Gene3D" id="3.40.190.10">
    <property type="entry name" value="Periplasmic binding protein-like II"/>
    <property type="match status" value="1"/>
</dbReference>
<reference evidence="3 4" key="1">
    <citation type="submission" date="2019-04" db="EMBL/GenBank/DDBJ databases">
        <title>Phreatobacter aquaticus sp. nov.</title>
        <authorList>
            <person name="Choi A."/>
            <person name="Baek K."/>
        </authorList>
    </citation>
    <scope>NUCLEOTIDE SEQUENCE [LARGE SCALE GENOMIC DNA]</scope>
    <source>
        <strain evidence="3 4">NMCR1094</strain>
    </source>
</reference>
<dbReference type="Proteomes" id="UP000298588">
    <property type="component" value="Chromosome"/>
</dbReference>
<dbReference type="InterPro" id="IPR042100">
    <property type="entry name" value="Bug_dom1"/>
</dbReference>
<dbReference type="RefSeq" id="WP_137100052.1">
    <property type="nucleotide sequence ID" value="NZ_CP039865.1"/>
</dbReference>
<keyword evidence="2" id="KW-0732">Signal</keyword>
<dbReference type="Pfam" id="PF03401">
    <property type="entry name" value="TctC"/>
    <property type="match status" value="1"/>
</dbReference>
<evidence type="ECO:0000313" key="4">
    <source>
        <dbReference type="Proteomes" id="UP000298588"/>
    </source>
</evidence>
<dbReference type="PANTHER" id="PTHR42928">
    <property type="entry name" value="TRICARBOXYLATE-BINDING PROTEIN"/>
    <property type="match status" value="1"/>
</dbReference>
<keyword evidence="4" id="KW-1185">Reference proteome</keyword>
<dbReference type="InterPro" id="IPR005064">
    <property type="entry name" value="BUG"/>
</dbReference>
<dbReference type="KEGG" id="paqt:E8L99_13620"/>
<name>A0A4D7QJA0_9HYPH</name>
<dbReference type="SUPFAM" id="SSF53850">
    <property type="entry name" value="Periplasmic binding protein-like II"/>
    <property type="match status" value="1"/>
</dbReference>
<protein>
    <submittedName>
        <fullName evidence="3">Tripartite tricarboxylate transporter substrate binding protein BugD</fullName>
    </submittedName>
</protein>
<gene>
    <name evidence="3" type="ORF">E8L99_13620</name>
</gene>
<comment type="similarity">
    <text evidence="1">Belongs to the UPF0065 (bug) family.</text>
</comment>
<dbReference type="AlphaFoldDB" id="A0A4D7QJA0"/>
<organism evidence="3 4">
    <name type="scientific">Phreatobacter aquaticus</name>
    <dbReference type="NCBI Taxonomy" id="2570229"/>
    <lineage>
        <taxon>Bacteria</taxon>
        <taxon>Pseudomonadati</taxon>
        <taxon>Pseudomonadota</taxon>
        <taxon>Alphaproteobacteria</taxon>
        <taxon>Hyphomicrobiales</taxon>
        <taxon>Phreatobacteraceae</taxon>
        <taxon>Phreatobacter</taxon>
    </lineage>
</organism>
<feature type="signal peptide" evidence="2">
    <location>
        <begin position="1"/>
        <end position="21"/>
    </location>
</feature>
<evidence type="ECO:0000313" key="3">
    <source>
        <dbReference type="EMBL" id="QCK86721.1"/>
    </source>
</evidence>
<evidence type="ECO:0000256" key="1">
    <source>
        <dbReference type="ARBA" id="ARBA00006987"/>
    </source>
</evidence>
<dbReference type="Gene3D" id="3.40.190.150">
    <property type="entry name" value="Bordetella uptake gene, domain 1"/>
    <property type="match status" value="1"/>
</dbReference>
<dbReference type="PANTHER" id="PTHR42928:SF5">
    <property type="entry name" value="BLR1237 PROTEIN"/>
    <property type="match status" value="1"/>
</dbReference>
<dbReference type="EMBL" id="CP039865">
    <property type="protein sequence ID" value="QCK86721.1"/>
    <property type="molecule type" value="Genomic_DNA"/>
</dbReference>
<feature type="chain" id="PRO_5020583632" evidence="2">
    <location>
        <begin position="22"/>
        <end position="324"/>
    </location>
</feature>